<keyword evidence="2" id="KW-1185">Reference proteome</keyword>
<proteinExistence type="predicted"/>
<dbReference type="RefSeq" id="WP_182157303.1">
    <property type="nucleotide sequence ID" value="NZ_JACEZU010000018.1"/>
</dbReference>
<dbReference type="AlphaFoldDB" id="A0A7W2FF22"/>
<gene>
    <name evidence="1" type="ORF">H3H39_26045</name>
</gene>
<evidence type="ECO:0000313" key="1">
    <source>
        <dbReference type="EMBL" id="MBA5690503.1"/>
    </source>
</evidence>
<reference evidence="1 2" key="1">
    <citation type="submission" date="2020-07" db="EMBL/GenBank/DDBJ databases">
        <title>Novel species isolated from subtropical streams in China.</title>
        <authorList>
            <person name="Lu H."/>
        </authorList>
    </citation>
    <scope>NUCLEOTIDE SEQUENCE [LARGE SCALE GENOMIC DNA]</scope>
    <source>
        <strain evidence="1 2">LX47W</strain>
    </source>
</reference>
<protein>
    <submittedName>
        <fullName evidence="1">Uncharacterized protein</fullName>
    </submittedName>
</protein>
<organism evidence="1 2">
    <name type="scientific">Rugamonas apoptosis</name>
    <dbReference type="NCBI Taxonomy" id="2758570"/>
    <lineage>
        <taxon>Bacteria</taxon>
        <taxon>Pseudomonadati</taxon>
        <taxon>Pseudomonadota</taxon>
        <taxon>Betaproteobacteria</taxon>
        <taxon>Burkholderiales</taxon>
        <taxon>Oxalobacteraceae</taxon>
        <taxon>Telluria group</taxon>
        <taxon>Rugamonas</taxon>
    </lineage>
</organism>
<sequence>MLAPTRPVASNNIKTVRLHIFFSPMETGAPKGTLALLLKLNCAAAKAGRCSFQYSSRWLNSEFIHYSTVRLSQQDQLVFTGTRPRVKHAALPRE</sequence>
<name>A0A7W2FF22_9BURK</name>
<accession>A0A7W2FF22</accession>
<dbReference type="Proteomes" id="UP000573499">
    <property type="component" value="Unassembled WGS sequence"/>
</dbReference>
<dbReference type="EMBL" id="JACEZU010000018">
    <property type="protein sequence ID" value="MBA5690503.1"/>
    <property type="molecule type" value="Genomic_DNA"/>
</dbReference>
<comment type="caution">
    <text evidence="1">The sequence shown here is derived from an EMBL/GenBank/DDBJ whole genome shotgun (WGS) entry which is preliminary data.</text>
</comment>
<evidence type="ECO:0000313" key="2">
    <source>
        <dbReference type="Proteomes" id="UP000573499"/>
    </source>
</evidence>